<proteinExistence type="inferred from homology"/>
<dbReference type="Proteomes" id="UP000228859">
    <property type="component" value="Unassembled WGS sequence"/>
</dbReference>
<organism evidence="7 8">
    <name type="scientific">Sulfuricurvum kujiense</name>
    <dbReference type="NCBI Taxonomy" id="148813"/>
    <lineage>
        <taxon>Bacteria</taxon>
        <taxon>Pseudomonadati</taxon>
        <taxon>Campylobacterota</taxon>
        <taxon>Epsilonproteobacteria</taxon>
        <taxon>Campylobacterales</taxon>
        <taxon>Sulfurimonadaceae</taxon>
        <taxon>Sulfuricurvum</taxon>
    </lineage>
</organism>
<protein>
    <submittedName>
        <fullName evidence="7">Pyridine nucleotide-disulfide oxidoreductase</fullName>
    </submittedName>
</protein>
<evidence type="ECO:0000259" key="6">
    <source>
        <dbReference type="Pfam" id="PF07992"/>
    </source>
</evidence>
<comment type="similarity">
    <text evidence="2">Belongs to the NADH dehydrogenase family.</text>
</comment>
<evidence type="ECO:0000256" key="4">
    <source>
        <dbReference type="ARBA" id="ARBA00022827"/>
    </source>
</evidence>
<evidence type="ECO:0000256" key="2">
    <source>
        <dbReference type="ARBA" id="ARBA00005272"/>
    </source>
</evidence>
<evidence type="ECO:0000313" key="8">
    <source>
        <dbReference type="Proteomes" id="UP000228859"/>
    </source>
</evidence>
<keyword evidence="5" id="KW-0560">Oxidoreductase</keyword>
<feature type="domain" description="FAD/NAD(P)-binding" evidence="6">
    <location>
        <begin position="5"/>
        <end position="321"/>
    </location>
</feature>
<dbReference type="InterPro" id="IPR023753">
    <property type="entry name" value="FAD/NAD-binding_dom"/>
</dbReference>
<dbReference type="RefSeq" id="WP_299805518.1">
    <property type="nucleotide sequence ID" value="NZ_DLUI01000031.1"/>
</dbReference>
<evidence type="ECO:0000313" key="7">
    <source>
        <dbReference type="EMBL" id="DAB39210.1"/>
    </source>
</evidence>
<evidence type="ECO:0000256" key="5">
    <source>
        <dbReference type="ARBA" id="ARBA00023002"/>
    </source>
</evidence>
<dbReference type="SUPFAM" id="SSF51905">
    <property type="entry name" value="FAD/NAD(P)-binding domain"/>
    <property type="match status" value="1"/>
</dbReference>
<dbReference type="Gene3D" id="3.50.50.100">
    <property type="match status" value="1"/>
</dbReference>
<keyword evidence="3" id="KW-0285">Flavoprotein</keyword>
<evidence type="ECO:0000256" key="1">
    <source>
        <dbReference type="ARBA" id="ARBA00001974"/>
    </source>
</evidence>
<dbReference type="PRINTS" id="PR00368">
    <property type="entry name" value="FADPNR"/>
</dbReference>
<dbReference type="PRINTS" id="PR00411">
    <property type="entry name" value="PNDRDTASEI"/>
</dbReference>
<name>A0A2D3WJJ3_9BACT</name>
<dbReference type="Pfam" id="PF07992">
    <property type="entry name" value="Pyr_redox_2"/>
    <property type="match status" value="1"/>
</dbReference>
<dbReference type="PANTHER" id="PTHR42913:SF3">
    <property type="entry name" value="64 KDA MITOCHONDRIAL NADH DEHYDROGENASE (EUROFUNG)"/>
    <property type="match status" value="1"/>
</dbReference>
<comment type="cofactor">
    <cofactor evidence="1">
        <name>FAD</name>
        <dbReference type="ChEBI" id="CHEBI:57692"/>
    </cofactor>
</comment>
<accession>A0A2D3WJJ3</accession>
<evidence type="ECO:0000256" key="3">
    <source>
        <dbReference type="ARBA" id="ARBA00022630"/>
    </source>
</evidence>
<dbReference type="GO" id="GO:0019646">
    <property type="term" value="P:aerobic electron transport chain"/>
    <property type="evidence" value="ECO:0007669"/>
    <property type="project" value="TreeGrafter"/>
</dbReference>
<reference evidence="7 8" key="1">
    <citation type="journal article" date="2017" name="Front. Microbiol.">
        <title>Comparative Genomic Analysis of the Class Epsilonproteobacteria and Proposed Reclassification to Epsilonbacteraeota (phyl. nov.).</title>
        <authorList>
            <person name="Waite D.W."/>
            <person name="Vanwonterghem I."/>
            <person name="Rinke C."/>
            <person name="Parks D.H."/>
            <person name="Zhang Y."/>
            <person name="Takai K."/>
            <person name="Sievert S.M."/>
            <person name="Simon J."/>
            <person name="Campbell B.J."/>
            <person name="Hanson T.E."/>
            <person name="Woyke T."/>
            <person name="Klotz M.G."/>
            <person name="Hugenholtz P."/>
        </authorList>
    </citation>
    <scope>NUCLEOTIDE SEQUENCE [LARGE SCALE GENOMIC DNA]</scope>
    <source>
        <strain evidence="7">UBA12443</strain>
    </source>
</reference>
<dbReference type="PANTHER" id="PTHR42913">
    <property type="entry name" value="APOPTOSIS-INDUCING FACTOR 1"/>
    <property type="match status" value="1"/>
</dbReference>
<sequence length="397" mass="44008">MHSVQVVVIGGGYGGIRAIEHLAHNSHITVTLIDKNPYHYMQAEVYDFIANKVDMSDVMIDLPSLTKSFGLVTFICEEVNGIDTLTSTVSTATQNIKYDHLIIATGSRTYFPDFIKGLREHTHGVKSIPAALNFKQQFERSLLNRIEAQTKGCDVEPFNIVIGGAGLSGVEIAAEMAAYANHFYQNGNFGCRGVDVYLIDAYETILFGMDPFLIESAYERLSKLGVHVWHNNRISEVRKNEILLDNGKILDFEFMIFTGGIAASTLTQYLGFETNTKGHLIVDEHLNIPNHPNIYAIGDITQALNEEGKFIPPTAQLAERGGEHVAANILRSLKGKSKRPFRFKNQGVMIALGGEYGAGLLPGGIKVKGYIAYLIKKAIFWMYTAPLRHRSAIGKRR</sequence>
<dbReference type="InterPro" id="IPR051169">
    <property type="entry name" value="NADH-Q_oxidoreductase"/>
</dbReference>
<dbReference type="InterPro" id="IPR036188">
    <property type="entry name" value="FAD/NAD-bd_sf"/>
</dbReference>
<dbReference type="AlphaFoldDB" id="A0A2D3WJJ3"/>
<comment type="caution">
    <text evidence="7">The sequence shown here is derived from an EMBL/GenBank/DDBJ whole genome shotgun (WGS) entry which is preliminary data.</text>
</comment>
<dbReference type="GO" id="GO:0003955">
    <property type="term" value="F:NAD(P)H dehydrogenase (quinone) activity"/>
    <property type="evidence" value="ECO:0007669"/>
    <property type="project" value="TreeGrafter"/>
</dbReference>
<dbReference type="EMBL" id="DLUI01000031">
    <property type="protein sequence ID" value="DAB39210.1"/>
    <property type="molecule type" value="Genomic_DNA"/>
</dbReference>
<gene>
    <name evidence="7" type="ORF">CFH83_01950</name>
</gene>
<keyword evidence="4" id="KW-0274">FAD</keyword>